<sequence>MTTTDAGPKRRLRPRGFGNYMFVLPAAVFLVAFMVYPILFNIQMSFRDMKAINLLGPGAPWVGFENYAAMLQNPLFLGALWNSVLFTVFSLVFQVGIGFALALFYNRPFPGNKAMRGLYLVAWTIPVVVSGAIFRWLLDGRAGVINWVLDSLGVIGEPVFWLTEPDRALAAVIFINIWLGIPFNLVLLLAGLQGIPEELYEAAAVDGATGLTKFRYVTLPLLRPALLATLVLGLIYTFKVFDVIWATTRGGPVSSTEVLPTLAYKLVFEQFTFGEGAAILNLMFVALFLFSLVYLWLVRREEAG</sequence>
<keyword evidence="2 7" id="KW-0813">Transport</keyword>
<keyword evidence="5 7" id="KW-1133">Transmembrane helix</keyword>
<evidence type="ECO:0000256" key="1">
    <source>
        <dbReference type="ARBA" id="ARBA00004651"/>
    </source>
</evidence>
<feature type="transmembrane region" description="Helical" evidence="7">
    <location>
        <begin position="117"/>
        <end position="138"/>
    </location>
</feature>
<dbReference type="RefSeq" id="WP_166173803.1">
    <property type="nucleotide sequence ID" value="NZ_CP045119.1"/>
</dbReference>
<dbReference type="AlphaFoldDB" id="A0A6G8Q676"/>
<comment type="subcellular location">
    <subcellularLocation>
        <location evidence="1 7">Cell membrane</location>
        <topology evidence="1 7">Multi-pass membrane protein</topology>
    </subcellularLocation>
</comment>
<feature type="transmembrane region" description="Helical" evidence="7">
    <location>
        <begin position="80"/>
        <end position="105"/>
    </location>
</feature>
<feature type="transmembrane region" description="Helical" evidence="7">
    <location>
        <begin position="20"/>
        <end position="39"/>
    </location>
</feature>
<dbReference type="PANTHER" id="PTHR43005:SF1">
    <property type="entry name" value="SPERMIDINE_PUTRESCINE TRANSPORT SYSTEM PERMEASE PROTEIN"/>
    <property type="match status" value="1"/>
</dbReference>
<dbReference type="Gene3D" id="1.10.3720.10">
    <property type="entry name" value="MetI-like"/>
    <property type="match status" value="1"/>
</dbReference>
<gene>
    <name evidence="9" type="ORF">GBA63_04315</name>
</gene>
<dbReference type="EMBL" id="CP045119">
    <property type="protein sequence ID" value="QIN81953.1"/>
    <property type="molecule type" value="Genomic_DNA"/>
</dbReference>
<accession>A0A6G8Q676</accession>
<dbReference type="Proteomes" id="UP000501452">
    <property type="component" value="Chromosome"/>
</dbReference>
<protein>
    <submittedName>
        <fullName evidence="9">ABC transporter permease subunit</fullName>
    </submittedName>
</protein>
<evidence type="ECO:0000313" key="10">
    <source>
        <dbReference type="Proteomes" id="UP000501452"/>
    </source>
</evidence>
<dbReference type="InterPro" id="IPR035906">
    <property type="entry name" value="MetI-like_sf"/>
</dbReference>
<feature type="transmembrane region" description="Helical" evidence="7">
    <location>
        <begin position="168"/>
        <end position="190"/>
    </location>
</feature>
<evidence type="ECO:0000256" key="3">
    <source>
        <dbReference type="ARBA" id="ARBA00022475"/>
    </source>
</evidence>
<evidence type="ECO:0000256" key="5">
    <source>
        <dbReference type="ARBA" id="ARBA00022989"/>
    </source>
</evidence>
<dbReference type="GO" id="GO:0005886">
    <property type="term" value="C:plasma membrane"/>
    <property type="evidence" value="ECO:0007669"/>
    <property type="project" value="UniProtKB-SubCell"/>
</dbReference>
<keyword evidence="10" id="KW-1185">Reference proteome</keyword>
<dbReference type="Pfam" id="PF00528">
    <property type="entry name" value="BPD_transp_1"/>
    <property type="match status" value="1"/>
</dbReference>
<evidence type="ECO:0000313" key="9">
    <source>
        <dbReference type="EMBL" id="QIN81953.1"/>
    </source>
</evidence>
<keyword evidence="6 7" id="KW-0472">Membrane</keyword>
<feature type="domain" description="ABC transmembrane type-1" evidence="8">
    <location>
        <begin position="80"/>
        <end position="294"/>
    </location>
</feature>
<evidence type="ECO:0000256" key="4">
    <source>
        <dbReference type="ARBA" id="ARBA00022692"/>
    </source>
</evidence>
<comment type="similarity">
    <text evidence="7">Belongs to the binding-protein-dependent transport system permease family.</text>
</comment>
<dbReference type="KEGG" id="rub:GBA63_04315"/>
<name>A0A6G8Q676_9ACTN</name>
<feature type="transmembrane region" description="Helical" evidence="7">
    <location>
        <begin position="221"/>
        <end position="238"/>
    </location>
</feature>
<organism evidence="9 10">
    <name type="scientific">Rubrobacter tropicus</name>
    <dbReference type="NCBI Taxonomy" id="2653851"/>
    <lineage>
        <taxon>Bacteria</taxon>
        <taxon>Bacillati</taxon>
        <taxon>Actinomycetota</taxon>
        <taxon>Rubrobacteria</taxon>
        <taxon>Rubrobacterales</taxon>
        <taxon>Rubrobacteraceae</taxon>
        <taxon>Rubrobacter</taxon>
    </lineage>
</organism>
<dbReference type="InterPro" id="IPR000515">
    <property type="entry name" value="MetI-like"/>
</dbReference>
<dbReference type="SUPFAM" id="SSF161098">
    <property type="entry name" value="MetI-like"/>
    <property type="match status" value="1"/>
</dbReference>
<reference evidence="9 10" key="1">
    <citation type="submission" date="2019-10" db="EMBL/GenBank/DDBJ databases">
        <title>Rubrobacter sp nov SCSIO 52090 isolated from a deep-sea sediment in the South China Sea.</title>
        <authorList>
            <person name="Chen R.W."/>
        </authorList>
    </citation>
    <scope>NUCLEOTIDE SEQUENCE [LARGE SCALE GENOMIC DNA]</scope>
    <source>
        <strain evidence="9 10">SCSIO 52909</strain>
    </source>
</reference>
<dbReference type="SUPFAM" id="SSF160964">
    <property type="entry name" value="MalF N-terminal region-like"/>
    <property type="match status" value="1"/>
</dbReference>
<evidence type="ECO:0000256" key="2">
    <source>
        <dbReference type="ARBA" id="ARBA00022448"/>
    </source>
</evidence>
<feature type="transmembrane region" description="Helical" evidence="7">
    <location>
        <begin position="278"/>
        <end position="298"/>
    </location>
</feature>
<evidence type="ECO:0000259" key="8">
    <source>
        <dbReference type="PROSITE" id="PS50928"/>
    </source>
</evidence>
<dbReference type="CDD" id="cd06261">
    <property type="entry name" value="TM_PBP2"/>
    <property type="match status" value="1"/>
</dbReference>
<dbReference type="PANTHER" id="PTHR43005">
    <property type="entry name" value="BLR7065 PROTEIN"/>
    <property type="match status" value="1"/>
</dbReference>
<dbReference type="PROSITE" id="PS50928">
    <property type="entry name" value="ABC_TM1"/>
    <property type="match status" value="1"/>
</dbReference>
<evidence type="ECO:0000256" key="6">
    <source>
        <dbReference type="ARBA" id="ARBA00023136"/>
    </source>
</evidence>
<dbReference type="GO" id="GO:0055085">
    <property type="term" value="P:transmembrane transport"/>
    <property type="evidence" value="ECO:0007669"/>
    <property type="project" value="InterPro"/>
</dbReference>
<keyword evidence="4 7" id="KW-0812">Transmembrane</keyword>
<evidence type="ECO:0000256" key="7">
    <source>
        <dbReference type="RuleBase" id="RU363032"/>
    </source>
</evidence>
<keyword evidence="3" id="KW-1003">Cell membrane</keyword>
<proteinExistence type="inferred from homology"/>